<dbReference type="PROSITE" id="PS01359">
    <property type="entry name" value="ZF_PHD_1"/>
    <property type="match status" value="1"/>
</dbReference>
<evidence type="ECO:0000256" key="5">
    <source>
        <dbReference type="SAM" id="MobiDB-lite"/>
    </source>
</evidence>
<proteinExistence type="predicted"/>
<gene>
    <name evidence="7" type="ORF">M9Y10_040155</name>
</gene>
<evidence type="ECO:0000313" key="8">
    <source>
        <dbReference type="Proteomes" id="UP001470230"/>
    </source>
</evidence>
<dbReference type="InterPro" id="IPR001965">
    <property type="entry name" value="Znf_PHD"/>
</dbReference>
<keyword evidence="2" id="KW-0863">Zinc-finger</keyword>
<comment type="caution">
    <text evidence="7">The sequence shown here is derived from an EMBL/GenBank/DDBJ whole genome shotgun (WGS) entry which is preliminary data.</text>
</comment>
<dbReference type="InterPro" id="IPR011011">
    <property type="entry name" value="Znf_FYVE_PHD"/>
</dbReference>
<reference evidence="7 8" key="1">
    <citation type="submission" date="2024-04" db="EMBL/GenBank/DDBJ databases">
        <title>Tritrichomonas musculus Genome.</title>
        <authorList>
            <person name="Alves-Ferreira E."/>
            <person name="Grigg M."/>
            <person name="Lorenzi H."/>
            <person name="Galac M."/>
        </authorList>
    </citation>
    <scope>NUCLEOTIDE SEQUENCE [LARGE SCALE GENOMIC DNA]</scope>
    <source>
        <strain evidence="7 8">EAF2021</strain>
    </source>
</reference>
<keyword evidence="8" id="KW-1185">Reference proteome</keyword>
<evidence type="ECO:0000313" key="7">
    <source>
        <dbReference type="EMBL" id="KAK8833816.1"/>
    </source>
</evidence>
<feature type="compositionally biased region" description="Low complexity" evidence="5">
    <location>
        <begin position="15"/>
        <end position="27"/>
    </location>
</feature>
<evidence type="ECO:0000256" key="4">
    <source>
        <dbReference type="ARBA" id="ARBA00022853"/>
    </source>
</evidence>
<feature type="compositionally biased region" description="Polar residues" evidence="5">
    <location>
        <begin position="1"/>
        <end position="14"/>
    </location>
</feature>
<protein>
    <recommendedName>
        <fullName evidence="6">Zinc finger PHD-type domain-containing protein</fullName>
    </recommendedName>
</protein>
<dbReference type="SUPFAM" id="SSF57903">
    <property type="entry name" value="FYVE/PHD zinc finger"/>
    <property type="match status" value="2"/>
</dbReference>
<keyword evidence="1" id="KW-0479">Metal-binding</keyword>
<evidence type="ECO:0000256" key="1">
    <source>
        <dbReference type="ARBA" id="ARBA00022723"/>
    </source>
</evidence>
<dbReference type="SMART" id="SM00249">
    <property type="entry name" value="PHD"/>
    <property type="match status" value="2"/>
</dbReference>
<dbReference type="Proteomes" id="UP001470230">
    <property type="component" value="Unassembled WGS sequence"/>
</dbReference>
<dbReference type="PANTHER" id="PTHR46462">
    <property type="entry name" value="UPSET, ISOFORM A"/>
    <property type="match status" value="1"/>
</dbReference>
<feature type="domain" description="Zinc finger PHD-type" evidence="6">
    <location>
        <begin position="122"/>
        <end position="166"/>
    </location>
</feature>
<dbReference type="EMBL" id="JAPFFF010000637">
    <property type="protein sequence ID" value="KAK8833816.1"/>
    <property type="molecule type" value="Genomic_DNA"/>
</dbReference>
<evidence type="ECO:0000259" key="6">
    <source>
        <dbReference type="SMART" id="SM00249"/>
    </source>
</evidence>
<dbReference type="Gene3D" id="3.30.40.10">
    <property type="entry name" value="Zinc/RING finger domain, C3HC4 (zinc finger)"/>
    <property type="match status" value="2"/>
</dbReference>
<feature type="domain" description="Zinc finger PHD-type" evidence="6">
    <location>
        <begin position="171"/>
        <end position="217"/>
    </location>
</feature>
<keyword evidence="3" id="KW-0862">Zinc</keyword>
<organism evidence="7 8">
    <name type="scientific">Tritrichomonas musculus</name>
    <dbReference type="NCBI Taxonomy" id="1915356"/>
    <lineage>
        <taxon>Eukaryota</taxon>
        <taxon>Metamonada</taxon>
        <taxon>Parabasalia</taxon>
        <taxon>Tritrichomonadida</taxon>
        <taxon>Tritrichomonadidae</taxon>
        <taxon>Tritrichomonas</taxon>
    </lineage>
</organism>
<accession>A0ABR2GJ26</accession>
<dbReference type="Pfam" id="PF20826">
    <property type="entry name" value="PHD_5"/>
    <property type="match status" value="1"/>
</dbReference>
<dbReference type="InterPro" id="IPR013083">
    <property type="entry name" value="Znf_RING/FYVE/PHD"/>
</dbReference>
<name>A0ABR2GJ26_9EUKA</name>
<feature type="non-terminal residue" evidence="7">
    <location>
        <position position="251"/>
    </location>
</feature>
<evidence type="ECO:0000256" key="2">
    <source>
        <dbReference type="ARBA" id="ARBA00022771"/>
    </source>
</evidence>
<feature type="region of interest" description="Disordered" evidence="5">
    <location>
        <begin position="1"/>
        <end position="44"/>
    </location>
</feature>
<evidence type="ECO:0000256" key="3">
    <source>
        <dbReference type="ARBA" id="ARBA00022833"/>
    </source>
</evidence>
<dbReference type="PANTHER" id="PTHR46462:SF3">
    <property type="entry name" value="UPSET, ISOFORM A"/>
    <property type="match status" value="1"/>
</dbReference>
<dbReference type="InterPro" id="IPR019786">
    <property type="entry name" value="Zinc_finger_PHD-type_CS"/>
</dbReference>
<keyword evidence="4" id="KW-0156">Chromatin regulator</keyword>
<sequence>MEPNQNVTPPSQILSNSQATNSNSTQNPPVVTKKLVGQPKNKSNTFSVDNLLVETKSQPSLSVMSLLNHQTTNSAQVQRPPTPGFAISIRKPRTPQQPVTKPQAPLPQRTLLGNGNESWYLRCFCDIKTEQGFMIQCEKCLNWQHAACLNINQNTLPVNYSCPICSNKNIRCRCQENMNYTIPLVRCSKCGYYVHRKCEDLGSGPYWPANHVCIQCEGQLCQPPDVHLPYDINFKNPVVIITQATINQLHP</sequence>